<reference evidence="4 5" key="1">
    <citation type="submission" date="2013-03" db="EMBL/GenBank/DDBJ databases">
        <title>The Genome Sequence of Enterococcus saccharolyticus ATCC_43076 (Illumina only assembly).</title>
        <authorList>
            <consortium name="The Broad Institute Genomics Platform"/>
            <consortium name="The Broad Institute Genome Sequencing Center for Infectious Disease"/>
            <person name="Earl A."/>
            <person name="Russ C."/>
            <person name="Gilmore M."/>
            <person name="Surin D."/>
            <person name="Walker B."/>
            <person name="Young S."/>
            <person name="Zeng Q."/>
            <person name="Gargeya S."/>
            <person name="Fitzgerald M."/>
            <person name="Haas B."/>
            <person name="Abouelleil A."/>
            <person name="Allen A.W."/>
            <person name="Alvarado L."/>
            <person name="Arachchi H.M."/>
            <person name="Berlin A.M."/>
            <person name="Chapman S.B."/>
            <person name="Gainer-Dewar J."/>
            <person name="Goldberg J."/>
            <person name="Griggs A."/>
            <person name="Gujja S."/>
            <person name="Hansen M."/>
            <person name="Howarth C."/>
            <person name="Imamovic A."/>
            <person name="Ireland A."/>
            <person name="Larimer J."/>
            <person name="McCowan C."/>
            <person name="Murphy C."/>
            <person name="Pearson M."/>
            <person name="Poon T.W."/>
            <person name="Priest M."/>
            <person name="Roberts A."/>
            <person name="Saif S."/>
            <person name="Shea T."/>
            <person name="Sisk P."/>
            <person name="Sykes S."/>
            <person name="Wortman J."/>
            <person name="Nusbaum C."/>
            <person name="Birren B."/>
        </authorList>
    </citation>
    <scope>NUCLEOTIDE SEQUENCE [LARGE SCALE GENOMIC DNA]</scope>
    <source>
        <strain evidence="4 5">ATCC 43076</strain>
    </source>
</reference>
<feature type="DNA-binding region" description="H-T-H motif" evidence="2">
    <location>
        <begin position="35"/>
        <end position="54"/>
    </location>
</feature>
<proteinExistence type="predicted"/>
<comment type="caution">
    <text evidence="4">The sequence shown here is derived from an EMBL/GenBank/DDBJ whole genome shotgun (WGS) entry which is preliminary data.</text>
</comment>
<dbReference type="GO" id="GO:0003677">
    <property type="term" value="F:DNA binding"/>
    <property type="evidence" value="ECO:0007669"/>
    <property type="project" value="UniProtKB-UniRule"/>
</dbReference>
<evidence type="ECO:0000256" key="1">
    <source>
        <dbReference type="ARBA" id="ARBA00023125"/>
    </source>
</evidence>
<evidence type="ECO:0000313" key="4">
    <source>
        <dbReference type="EMBL" id="EOT29979.1"/>
    </source>
</evidence>
<dbReference type="InterPro" id="IPR001647">
    <property type="entry name" value="HTH_TetR"/>
</dbReference>
<keyword evidence="1 2" id="KW-0238">DNA-binding</keyword>
<dbReference type="Pfam" id="PF00440">
    <property type="entry name" value="TetR_N"/>
    <property type="match status" value="1"/>
</dbReference>
<dbReference type="PROSITE" id="PS50977">
    <property type="entry name" value="HTH_TETR_2"/>
    <property type="match status" value="1"/>
</dbReference>
<dbReference type="eggNOG" id="COG1309">
    <property type="taxonomic scope" value="Bacteria"/>
</dbReference>
<sequence>MPHQDEIDIRTKRTRKLIITAFMELLHEKTFDSIRIADITNKATINRATFYNYFTDKYQLLDTITEETLLSHFHKNLTDDDVFSPDFVKKIYLTLTDFHMNMSYICHKNHFDELSLYTSPILRTEITNTLLKAIQLKYPQEDSARLSSLAAIISWYIIGLSYEWKHSKQPSAEEFFNQFREDYERLILNFG</sequence>
<dbReference type="EMBL" id="AHYT01000002">
    <property type="protein sequence ID" value="EOT29979.1"/>
    <property type="molecule type" value="Genomic_DNA"/>
</dbReference>
<dbReference type="InterPro" id="IPR009057">
    <property type="entry name" value="Homeodomain-like_sf"/>
</dbReference>
<dbReference type="RefSeq" id="WP_016174477.1">
    <property type="nucleotide sequence ID" value="NZ_KE136389.1"/>
</dbReference>
<dbReference type="AlphaFoldDB" id="S0NRL5"/>
<dbReference type="STRING" id="41997.RV16_GL001874"/>
<gene>
    <name evidence="4" type="ORF">OMQ_00671</name>
</gene>
<dbReference type="InterPro" id="IPR050624">
    <property type="entry name" value="HTH-type_Tx_Regulator"/>
</dbReference>
<keyword evidence="5" id="KW-1185">Reference proteome</keyword>
<feature type="domain" description="HTH tetR-type" evidence="3">
    <location>
        <begin position="12"/>
        <end position="72"/>
    </location>
</feature>
<dbReference type="PANTHER" id="PTHR43479:SF7">
    <property type="entry name" value="TETR-FAMILY TRANSCRIPTIONAL REGULATOR"/>
    <property type="match status" value="1"/>
</dbReference>
<dbReference type="HOGENOM" id="CLU_087539_3_0_9"/>
<accession>S0NRL5</accession>
<name>S0NRL5_9ENTE</name>
<protein>
    <recommendedName>
        <fullName evidence="3">HTH tetR-type domain-containing protein</fullName>
    </recommendedName>
</protein>
<dbReference type="Gene3D" id="1.10.357.10">
    <property type="entry name" value="Tetracycline Repressor, domain 2"/>
    <property type="match status" value="1"/>
</dbReference>
<dbReference type="PANTHER" id="PTHR43479">
    <property type="entry name" value="ACREF/ENVCD OPERON REPRESSOR-RELATED"/>
    <property type="match status" value="1"/>
</dbReference>
<dbReference type="Proteomes" id="UP000014136">
    <property type="component" value="Unassembled WGS sequence"/>
</dbReference>
<evidence type="ECO:0000256" key="2">
    <source>
        <dbReference type="PROSITE-ProRule" id="PRU00335"/>
    </source>
</evidence>
<evidence type="ECO:0000313" key="5">
    <source>
        <dbReference type="Proteomes" id="UP000014136"/>
    </source>
</evidence>
<evidence type="ECO:0000259" key="3">
    <source>
        <dbReference type="PROSITE" id="PS50977"/>
    </source>
</evidence>
<dbReference type="OrthoDB" id="9810250at2"/>
<organism evidence="4 5">
    <name type="scientific">Enterococcus saccharolyticus subsp. saccharolyticus ATCC 43076</name>
    <dbReference type="NCBI Taxonomy" id="1139996"/>
    <lineage>
        <taxon>Bacteria</taxon>
        <taxon>Bacillati</taxon>
        <taxon>Bacillota</taxon>
        <taxon>Bacilli</taxon>
        <taxon>Lactobacillales</taxon>
        <taxon>Enterococcaceae</taxon>
        <taxon>Enterococcus</taxon>
    </lineage>
</organism>
<dbReference type="PATRIC" id="fig|1139996.3.peg.665"/>
<dbReference type="SUPFAM" id="SSF46689">
    <property type="entry name" value="Homeodomain-like"/>
    <property type="match status" value="1"/>
</dbReference>